<keyword evidence="6" id="KW-0963">Cytoplasm</keyword>
<dbReference type="PANTHER" id="PTHR23100">
    <property type="entry name" value="ARGININE BIOSYNTHESIS BIFUNCTIONAL PROTEIN ARGJ"/>
    <property type="match status" value="1"/>
</dbReference>
<proteinExistence type="inferred from homology"/>
<dbReference type="EC" id="2.3.1.35" evidence="6"/>
<dbReference type="Pfam" id="PF01960">
    <property type="entry name" value="ArgJ"/>
    <property type="match status" value="1"/>
</dbReference>
<feature type="binding site" evidence="6">
    <location>
        <position position="391"/>
    </location>
    <ligand>
        <name>substrate</name>
    </ligand>
</feature>
<evidence type="ECO:0000256" key="3">
    <source>
        <dbReference type="ARBA" id="ARBA00022679"/>
    </source>
</evidence>
<feature type="binding site" evidence="6">
    <location>
        <position position="188"/>
    </location>
    <ligand>
        <name>substrate</name>
    </ligand>
</feature>
<feature type="active site" description="Nucleophile" evidence="6">
    <location>
        <position position="188"/>
    </location>
</feature>
<evidence type="ECO:0000256" key="4">
    <source>
        <dbReference type="ARBA" id="ARBA00022813"/>
    </source>
</evidence>
<comment type="similarity">
    <text evidence="1 6">Belongs to the ArgJ family.</text>
</comment>
<dbReference type="InterPro" id="IPR016117">
    <property type="entry name" value="ArgJ-like_dom_sf"/>
</dbReference>
<evidence type="ECO:0000256" key="1">
    <source>
        <dbReference type="ARBA" id="ARBA00006774"/>
    </source>
</evidence>
<organism evidence="7 8">
    <name type="scientific">Brevibacterium metallidurans</name>
    <dbReference type="NCBI Taxonomy" id="1482676"/>
    <lineage>
        <taxon>Bacteria</taxon>
        <taxon>Bacillati</taxon>
        <taxon>Actinomycetota</taxon>
        <taxon>Actinomycetes</taxon>
        <taxon>Micrococcales</taxon>
        <taxon>Brevibacteriaceae</taxon>
        <taxon>Brevibacterium</taxon>
    </lineage>
</organism>
<feature type="site" description="Involved in the stabilization of negative charge on the oxyanion by the formation of the oxyanion hole" evidence="6">
    <location>
        <position position="114"/>
    </location>
</feature>
<gene>
    <name evidence="6 7" type="primary">argJ</name>
    <name evidence="7" type="ORF">NCCP602_34120</name>
</gene>
<dbReference type="CDD" id="cd02152">
    <property type="entry name" value="OAT"/>
    <property type="match status" value="1"/>
</dbReference>
<dbReference type="NCBIfam" id="TIGR00120">
    <property type="entry name" value="ArgJ"/>
    <property type="match status" value="1"/>
</dbReference>
<comment type="pathway">
    <text evidence="6">Amino-acid biosynthesis; L-arginine biosynthesis; N(2)-acetyl-L-ornithine from L-glutamate: step 1/4.</text>
</comment>
<reference evidence="7 8" key="1">
    <citation type="submission" date="2024-01" db="EMBL/GenBank/DDBJ databases">
        <title>Characterization of antibiotic resistant novel bacterial strains and their environmental applications.</title>
        <authorList>
            <person name="Manzoor S."/>
            <person name="Abbas S."/>
            <person name="Arshad M."/>
            <person name="Ahmed I."/>
        </authorList>
    </citation>
    <scope>NUCLEOTIDE SEQUENCE [LARGE SCALE GENOMIC DNA]</scope>
    <source>
        <strain evidence="7 8">NCCP-602</strain>
    </source>
</reference>
<keyword evidence="6" id="KW-0511">Multifunctional enzyme</keyword>
<comment type="subcellular location">
    <subcellularLocation>
        <location evidence="6">Cytoplasm</location>
    </subcellularLocation>
</comment>
<dbReference type="SUPFAM" id="SSF56266">
    <property type="entry name" value="DmpA/ArgJ-like"/>
    <property type="match status" value="1"/>
</dbReference>
<dbReference type="Gene3D" id="3.10.20.340">
    <property type="entry name" value="ArgJ beta chain, C-terminal domain"/>
    <property type="match status" value="1"/>
</dbReference>
<evidence type="ECO:0000256" key="2">
    <source>
        <dbReference type="ARBA" id="ARBA00011475"/>
    </source>
</evidence>
<dbReference type="EMBL" id="BAAAAF010000029">
    <property type="protein sequence ID" value="GAA0037450.1"/>
    <property type="molecule type" value="Genomic_DNA"/>
</dbReference>
<feature type="binding site" evidence="6">
    <location>
        <position position="386"/>
    </location>
    <ligand>
        <name>substrate</name>
    </ligand>
</feature>
<dbReference type="EC" id="2.3.1.1" evidence="6"/>
<dbReference type="HAMAP" id="MF_01106">
    <property type="entry name" value="ArgJ"/>
    <property type="match status" value="1"/>
</dbReference>
<dbReference type="Proteomes" id="UP001498238">
    <property type="component" value="Unassembled WGS sequence"/>
</dbReference>
<protein>
    <recommendedName>
        <fullName evidence="6">Arginine biosynthesis bifunctional protein ArgJ</fullName>
    </recommendedName>
    <domain>
        <recommendedName>
            <fullName evidence="6">Glutamate N-acetyltransferase</fullName>
            <ecNumber evidence="6">2.3.1.35</ecNumber>
        </recommendedName>
        <alternativeName>
            <fullName evidence="6">Ornithine acetyltransferase</fullName>
            <shortName evidence="6">OATase</shortName>
        </alternativeName>
        <alternativeName>
            <fullName evidence="6">Ornithine transacetylase</fullName>
        </alternativeName>
    </domain>
    <domain>
        <recommendedName>
            <fullName evidence="6">Amino-acid acetyltransferase</fullName>
            <ecNumber evidence="6">2.3.1.1</ecNumber>
        </recommendedName>
        <alternativeName>
            <fullName evidence="6">N-acetylglutamate synthase</fullName>
            <shortName evidence="6">AGSase</shortName>
        </alternativeName>
    </domain>
    <component>
        <recommendedName>
            <fullName evidence="6">Arginine biosynthesis bifunctional protein ArgJ alpha chain</fullName>
        </recommendedName>
    </component>
    <component>
        <recommendedName>
            <fullName evidence="6">Arginine biosynthesis bifunctional protein ArgJ beta chain</fullName>
        </recommendedName>
    </component>
</protein>
<dbReference type="InterPro" id="IPR002813">
    <property type="entry name" value="Arg_biosynth_ArgJ"/>
</dbReference>
<keyword evidence="5 6" id="KW-0012">Acyltransferase</keyword>
<dbReference type="Gene3D" id="3.30.2330.10">
    <property type="entry name" value="arginine biosynthesis bifunctional protein suprefamily"/>
    <property type="match status" value="1"/>
</dbReference>
<keyword evidence="6" id="KW-0028">Amino-acid biosynthesis</keyword>
<feature type="binding site" evidence="6">
    <location>
        <position position="177"/>
    </location>
    <ligand>
        <name>substrate</name>
    </ligand>
</feature>
<comment type="catalytic activity">
    <reaction evidence="6">
        <text>L-glutamate + acetyl-CoA = N-acetyl-L-glutamate + CoA + H(+)</text>
        <dbReference type="Rhea" id="RHEA:24292"/>
        <dbReference type="ChEBI" id="CHEBI:15378"/>
        <dbReference type="ChEBI" id="CHEBI:29985"/>
        <dbReference type="ChEBI" id="CHEBI:44337"/>
        <dbReference type="ChEBI" id="CHEBI:57287"/>
        <dbReference type="ChEBI" id="CHEBI:57288"/>
        <dbReference type="EC" id="2.3.1.1"/>
    </reaction>
</comment>
<feature type="binding site" evidence="6">
    <location>
        <position position="155"/>
    </location>
    <ligand>
        <name>substrate</name>
    </ligand>
</feature>
<dbReference type="NCBIfam" id="NF003802">
    <property type="entry name" value="PRK05388.1"/>
    <property type="match status" value="1"/>
</dbReference>
<keyword evidence="6" id="KW-0055">Arginine biosynthesis</keyword>
<feature type="site" description="Involved in the stabilization of negative charge on the oxyanion by the formation of the oxyanion hole" evidence="6">
    <location>
        <position position="115"/>
    </location>
</feature>
<dbReference type="PANTHER" id="PTHR23100:SF0">
    <property type="entry name" value="ARGININE BIOSYNTHESIS BIFUNCTIONAL PROTEIN ARGJ, MITOCHONDRIAL"/>
    <property type="match status" value="1"/>
</dbReference>
<accession>A0ABP3CC28</accession>
<dbReference type="RefSeq" id="WP_339394067.1">
    <property type="nucleotide sequence ID" value="NZ_BAAAAF010000029.1"/>
</dbReference>
<evidence type="ECO:0000256" key="6">
    <source>
        <dbReference type="HAMAP-Rule" id="MF_01106"/>
    </source>
</evidence>
<keyword evidence="8" id="KW-1185">Reference proteome</keyword>
<keyword evidence="3 6" id="KW-0808">Transferase</keyword>
<keyword evidence="4 6" id="KW-0068">Autocatalytic cleavage</keyword>
<comment type="pathway">
    <text evidence="6">Amino-acid biosynthesis; L-arginine biosynthesis; L-ornithine and N-acetyl-L-glutamate from L-glutamate and N(2)-acetyl-L-ornithine (cyclic): step 1/1.</text>
</comment>
<evidence type="ECO:0000256" key="5">
    <source>
        <dbReference type="ARBA" id="ARBA00023315"/>
    </source>
</evidence>
<comment type="subunit">
    <text evidence="2 6">Heterotetramer of two alpha and two beta chains.</text>
</comment>
<feature type="chain" id="PRO_5044902191" description="Arginine biosynthesis bifunctional protein ArgJ alpha chain" evidence="6">
    <location>
        <begin position="1"/>
        <end position="187"/>
    </location>
</feature>
<evidence type="ECO:0000313" key="7">
    <source>
        <dbReference type="EMBL" id="GAA0037450.1"/>
    </source>
</evidence>
<comment type="catalytic activity">
    <reaction evidence="6">
        <text>N(2)-acetyl-L-ornithine + L-glutamate = N-acetyl-L-glutamate + L-ornithine</text>
        <dbReference type="Rhea" id="RHEA:15349"/>
        <dbReference type="ChEBI" id="CHEBI:29985"/>
        <dbReference type="ChEBI" id="CHEBI:44337"/>
        <dbReference type="ChEBI" id="CHEBI:46911"/>
        <dbReference type="ChEBI" id="CHEBI:57805"/>
        <dbReference type="EC" id="2.3.1.35"/>
    </reaction>
</comment>
<feature type="binding site" evidence="6">
    <location>
        <position position="268"/>
    </location>
    <ligand>
        <name>substrate</name>
    </ligand>
</feature>
<feature type="site" description="Cleavage; by autolysis" evidence="6">
    <location>
        <begin position="187"/>
        <end position="188"/>
    </location>
</feature>
<dbReference type="InterPro" id="IPR042195">
    <property type="entry name" value="ArgJ_beta_C"/>
</dbReference>
<dbReference type="Gene3D" id="3.60.70.12">
    <property type="entry name" value="L-amino peptidase D-ALA esterase/amidase"/>
    <property type="match status" value="1"/>
</dbReference>
<feature type="chain" id="PRO_5044902190" description="Arginine biosynthesis bifunctional protein ArgJ beta chain" evidence="6">
    <location>
        <begin position="188"/>
        <end position="391"/>
    </location>
</feature>
<evidence type="ECO:0000313" key="8">
    <source>
        <dbReference type="Proteomes" id="UP001498238"/>
    </source>
</evidence>
<sequence>MSVTAPLGFTAAGLTAGLKPSGKKDLALVVNQGPSTAVAAVYTSNRCQANPVIWSKQVSATGHARAVVLNSGGANCYTGDFGFATTQLTAENTATLLTDAGIPTQADEVLICSTGLIGVGGEEFRAGILDHLPELVAAADDSVTGGADAAEAIMTTDTVAKTATREGTGYTIGGMAKGAGMLAPGLATMLVVITTDAPLDPPVLDTALRAATRTTFDRLDTDGCMSTNDTVILMSSGAADTTVDEGEFGDLLGEVCHDLMRQLHIDAEGAHHDIAITTRNAASEDDALTVSRSVGRSNLFKAAIFGEDPNWGRVVAQVGTTSAEFDPTTIDVTINGVEVCRASGPYADPAEVVFGREVDVVIDLHAGDATATVWTSDLTHDYVEENSAYST</sequence>
<name>A0ABP3CC28_9MICO</name>
<comment type="function">
    <text evidence="6">Catalyzes two activities which are involved in the cyclic version of arginine biosynthesis: the synthesis of N-acetylglutamate from glutamate and acetyl-CoA as the acetyl donor, and of ornithine by transacetylation between N(2)-acetylornithine and glutamate.</text>
</comment>
<comment type="caution">
    <text evidence="7">The sequence shown here is derived from an EMBL/GenBank/DDBJ whole genome shotgun (WGS) entry which is preliminary data.</text>
</comment>